<proteinExistence type="predicted"/>
<dbReference type="Gene3D" id="3.40.1190.10">
    <property type="entry name" value="Mur-like, catalytic domain"/>
    <property type="match status" value="1"/>
</dbReference>
<name>X1DQ08_9ZZZZ</name>
<comment type="caution">
    <text evidence="2">The sequence shown here is derived from an EMBL/GenBank/DDBJ whole genome shotgun (WGS) entry which is preliminary data.</text>
</comment>
<gene>
    <name evidence="2" type="ORF">S01H4_52127</name>
</gene>
<dbReference type="EMBL" id="BART01029749">
    <property type="protein sequence ID" value="GAH10340.1"/>
    <property type="molecule type" value="Genomic_DNA"/>
</dbReference>
<evidence type="ECO:0000313" key="2">
    <source>
        <dbReference type="EMBL" id="GAH10340.1"/>
    </source>
</evidence>
<sequence>PSSKIKVVGITGTNGKTTSSYLIDAILSKKGITSGLIGTISYRFQDKTAPAQNTTPGAIDLQLLLSKMASNEVGCLVLEVSSHALDQHRVDHIDFDAGLFTNLSREHLDYHQTTDRYFEAKARLFELLSANSTAVINVDDPHGKQLANRTKAKILSYAIDRPADITGEIKQMSLEGTMFRLETPRGKINIETGLIGP</sequence>
<dbReference type="InterPro" id="IPR013221">
    <property type="entry name" value="Mur_ligase_cen"/>
</dbReference>
<dbReference type="SUPFAM" id="SSF53623">
    <property type="entry name" value="MurD-like peptide ligases, catalytic domain"/>
    <property type="match status" value="1"/>
</dbReference>
<feature type="non-terminal residue" evidence="2">
    <location>
        <position position="1"/>
    </location>
</feature>
<dbReference type="GO" id="GO:0005524">
    <property type="term" value="F:ATP binding"/>
    <property type="evidence" value="ECO:0007669"/>
    <property type="project" value="InterPro"/>
</dbReference>
<feature type="domain" description="Mur ligase central" evidence="1">
    <location>
        <begin position="10"/>
        <end position="196"/>
    </location>
</feature>
<reference evidence="2" key="1">
    <citation type="journal article" date="2014" name="Front. Microbiol.">
        <title>High frequency of phylogenetically diverse reductive dehalogenase-homologous genes in deep subseafloor sedimentary metagenomes.</title>
        <authorList>
            <person name="Kawai M."/>
            <person name="Futagami T."/>
            <person name="Toyoda A."/>
            <person name="Takaki Y."/>
            <person name="Nishi S."/>
            <person name="Hori S."/>
            <person name="Arai W."/>
            <person name="Tsubouchi T."/>
            <person name="Morono Y."/>
            <person name="Uchiyama I."/>
            <person name="Ito T."/>
            <person name="Fujiyama A."/>
            <person name="Inagaki F."/>
            <person name="Takami H."/>
        </authorList>
    </citation>
    <scope>NUCLEOTIDE SEQUENCE</scope>
    <source>
        <strain evidence="2">Expedition CK06-06</strain>
    </source>
</reference>
<accession>X1DQ08</accession>
<evidence type="ECO:0000259" key="1">
    <source>
        <dbReference type="Pfam" id="PF08245"/>
    </source>
</evidence>
<protein>
    <recommendedName>
        <fullName evidence="1">Mur ligase central domain-containing protein</fullName>
    </recommendedName>
</protein>
<dbReference type="PANTHER" id="PTHR23135:SF4">
    <property type="entry name" value="UDP-N-ACETYLMURAMOYL-L-ALANYL-D-GLUTAMATE--2,6-DIAMINOPIMELATE LIGASE MURE HOMOLOG, CHLOROPLASTIC"/>
    <property type="match status" value="1"/>
</dbReference>
<dbReference type="GO" id="GO:0016881">
    <property type="term" value="F:acid-amino acid ligase activity"/>
    <property type="evidence" value="ECO:0007669"/>
    <property type="project" value="InterPro"/>
</dbReference>
<dbReference type="AlphaFoldDB" id="X1DQ08"/>
<dbReference type="Pfam" id="PF08245">
    <property type="entry name" value="Mur_ligase_M"/>
    <property type="match status" value="1"/>
</dbReference>
<organism evidence="2">
    <name type="scientific">marine sediment metagenome</name>
    <dbReference type="NCBI Taxonomy" id="412755"/>
    <lineage>
        <taxon>unclassified sequences</taxon>
        <taxon>metagenomes</taxon>
        <taxon>ecological metagenomes</taxon>
    </lineage>
</organism>
<dbReference type="InterPro" id="IPR036565">
    <property type="entry name" value="Mur-like_cat_sf"/>
</dbReference>
<dbReference type="PANTHER" id="PTHR23135">
    <property type="entry name" value="MUR LIGASE FAMILY MEMBER"/>
    <property type="match status" value="1"/>
</dbReference>